<sequence length="851" mass="95010">MFGSTEQFTHSARWLDVKIVEDINDNWPSFTNSRYSLVLDANISPGGVIGAVQADDADATAPNNVIRYVSEDPRFRISDGGEVIYAGEGVLSKDISAEFRVFAVDGGEPPRNSSATVVINEHKSSMQSEHTAQIMFNETAERREIIWPNAGMEGYTYEIVSATSDGFPDDEVKEWLEIDKSTGAIHTKKHPLPLKVKQIRLYISMKKGKREVPVELIINVVDTSDSAPFFNKKSFKAVVSEDSRIGSRLLQVKADVDGDSPLKYSLEIDSGPADVLEIDDEGFIKNKARLDFESYRKPVFVNGSVFTTHIDESAEIGTVLELPYPLARDGDQGAYSRLLYALVGDDGHFRINRSSSEISLTSKLDYETQRSHSLTVRCVDNAGEEPFNEVFASVTVLVRDVNDNPPVIHNSDLSRLSVSEDTPINTTITVLSVSDADEGGKQSVHLDANHTIFRVTDEHNLIVAKKLDKYAGERLCSNIIATDSGSPPLSVSYPYCVTVYPASNNHNSPLIVFPKDNSIYYFDENTEYDELLRVKVLEEGNMDEVSYRFDQTFKKDWERFSLNSSGSLITTDSFDFEKKPIYELKILACRRANCSSVQVFLSINDRNDNCPIFPQQDIHFSVMENNRSSLPRQIGRVPAALDADFHGDNTKICYTTDSVLFFFLEHTLPVLYTNQSFDREQKEEIRFKVIAYDCQLTCRDPKNPVNATITVVLTIKDVNDNFPKFTERSYHATVIQGQASPGSHLANVYATDPDEEKAGLRYVISGAVRTPKQSYALSDSPISMNAKTGELTASDALHEASYSFTVTVTDGVGHVDSANVIISVVAYSQQFELLFDAPYDFIKRNQKNIVR</sequence>
<keyword evidence="2" id="KW-0812">Transmembrane</keyword>
<dbReference type="InterPro" id="IPR015919">
    <property type="entry name" value="Cadherin-like_sf"/>
</dbReference>
<proteinExistence type="predicted"/>
<dbReference type="GO" id="GO:0005886">
    <property type="term" value="C:plasma membrane"/>
    <property type="evidence" value="ECO:0007669"/>
    <property type="project" value="UniProtKB-SubCell"/>
</dbReference>
<feature type="domain" description="Cadherin" evidence="8">
    <location>
        <begin position="302"/>
        <end position="408"/>
    </location>
</feature>
<dbReference type="Pfam" id="PF00028">
    <property type="entry name" value="Cadherin"/>
    <property type="match status" value="1"/>
</dbReference>
<keyword evidence="3" id="KW-0677">Repeat</keyword>
<dbReference type="InterPro" id="IPR002126">
    <property type="entry name" value="Cadherin-like_dom"/>
</dbReference>
<protein>
    <submittedName>
        <fullName evidence="9">Cadherin domain protein</fullName>
    </submittedName>
</protein>
<accession>A0A2G9TWU6</accession>
<keyword evidence="4 7" id="KW-0106">Calcium</keyword>
<dbReference type="PRINTS" id="PR00205">
    <property type="entry name" value="CADHERIN"/>
</dbReference>
<organism evidence="9 10">
    <name type="scientific">Teladorsagia circumcincta</name>
    <name type="common">Brown stomach worm</name>
    <name type="synonym">Ostertagia circumcincta</name>
    <dbReference type="NCBI Taxonomy" id="45464"/>
    <lineage>
        <taxon>Eukaryota</taxon>
        <taxon>Metazoa</taxon>
        <taxon>Ecdysozoa</taxon>
        <taxon>Nematoda</taxon>
        <taxon>Chromadorea</taxon>
        <taxon>Rhabditida</taxon>
        <taxon>Rhabditina</taxon>
        <taxon>Rhabditomorpha</taxon>
        <taxon>Strongyloidea</taxon>
        <taxon>Trichostrongylidae</taxon>
        <taxon>Teladorsagia</taxon>
    </lineage>
</organism>
<comment type="subcellular location">
    <subcellularLocation>
        <location evidence="1">Membrane</location>
    </subcellularLocation>
</comment>
<evidence type="ECO:0000259" key="8">
    <source>
        <dbReference type="PROSITE" id="PS50268"/>
    </source>
</evidence>
<dbReference type="GO" id="GO:0007156">
    <property type="term" value="P:homophilic cell adhesion via plasma membrane adhesion molecules"/>
    <property type="evidence" value="ECO:0007669"/>
    <property type="project" value="InterPro"/>
</dbReference>
<evidence type="ECO:0000256" key="3">
    <source>
        <dbReference type="ARBA" id="ARBA00022737"/>
    </source>
</evidence>
<dbReference type="EMBL" id="KZ370391">
    <property type="protein sequence ID" value="PIO62496.1"/>
    <property type="molecule type" value="Genomic_DNA"/>
</dbReference>
<evidence type="ECO:0000313" key="10">
    <source>
        <dbReference type="Proteomes" id="UP000230423"/>
    </source>
</evidence>
<dbReference type="SUPFAM" id="SSF49313">
    <property type="entry name" value="Cadherin-like"/>
    <property type="match status" value="7"/>
</dbReference>
<dbReference type="PANTHER" id="PTHR24026:SF126">
    <property type="entry name" value="PROTOCADHERIN FAT 4"/>
    <property type="match status" value="1"/>
</dbReference>
<dbReference type="InterPro" id="IPR020894">
    <property type="entry name" value="Cadherin_CS"/>
</dbReference>
<feature type="domain" description="Cadherin" evidence="8">
    <location>
        <begin position="727"/>
        <end position="840"/>
    </location>
</feature>
<evidence type="ECO:0000256" key="4">
    <source>
        <dbReference type="ARBA" id="ARBA00022837"/>
    </source>
</evidence>
<evidence type="ECO:0000256" key="6">
    <source>
        <dbReference type="ARBA" id="ARBA00023136"/>
    </source>
</evidence>
<feature type="domain" description="Cadherin" evidence="8">
    <location>
        <begin position="614"/>
        <end position="725"/>
    </location>
</feature>
<name>A0A2G9TWU6_TELCI</name>
<evidence type="ECO:0000256" key="5">
    <source>
        <dbReference type="ARBA" id="ARBA00022989"/>
    </source>
</evidence>
<dbReference type="PANTHER" id="PTHR24026">
    <property type="entry name" value="FAT ATYPICAL CADHERIN-RELATED"/>
    <property type="match status" value="1"/>
</dbReference>
<feature type="domain" description="Cadherin" evidence="8">
    <location>
        <begin position="155"/>
        <end position="230"/>
    </location>
</feature>
<keyword evidence="6" id="KW-0472">Membrane</keyword>
<dbReference type="Proteomes" id="UP000230423">
    <property type="component" value="Unassembled WGS sequence"/>
</dbReference>
<evidence type="ECO:0000256" key="7">
    <source>
        <dbReference type="PROSITE-ProRule" id="PRU00043"/>
    </source>
</evidence>
<dbReference type="CDD" id="cd11304">
    <property type="entry name" value="Cadherin_repeat"/>
    <property type="match status" value="6"/>
</dbReference>
<dbReference type="OrthoDB" id="5799622at2759"/>
<dbReference type="PROSITE" id="PS50268">
    <property type="entry name" value="CADHERIN_2"/>
    <property type="match status" value="6"/>
</dbReference>
<feature type="domain" description="Cadherin" evidence="8">
    <location>
        <begin position="526"/>
        <end position="613"/>
    </location>
</feature>
<keyword evidence="5" id="KW-1133">Transmembrane helix</keyword>
<feature type="domain" description="Cadherin" evidence="8">
    <location>
        <begin position="410"/>
        <end position="511"/>
    </location>
</feature>
<dbReference type="GO" id="GO:0005509">
    <property type="term" value="F:calcium ion binding"/>
    <property type="evidence" value="ECO:0007669"/>
    <property type="project" value="UniProtKB-UniRule"/>
</dbReference>
<keyword evidence="10" id="KW-1185">Reference proteome</keyword>
<dbReference type="SMART" id="SM00112">
    <property type="entry name" value="CA"/>
    <property type="match status" value="6"/>
</dbReference>
<gene>
    <name evidence="9" type="ORF">TELCIR_15942</name>
</gene>
<evidence type="ECO:0000256" key="1">
    <source>
        <dbReference type="ARBA" id="ARBA00004370"/>
    </source>
</evidence>
<dbReference type="Gene3D" id="2.60.40.60">
    <property type="entry name" value="Cadherins"/>
    <property type="match status" value="7"/>
</dbReference>
<evidence type="ECO:0000313" key="9">
    <source>
        <dbReference type="EMBL" id="PIO62496.1"/>
    </source>
</evidence>
<dbReference type="PROSITE" id="PS00232">
    <property type="entry name" value="CADHERIN_1"/>
    <property type="match status" value="2"/>
</dbReference>
<evidence type="ECO:0000256" key="2">
    <source>
        <dbReference type="ARBA" id="ARBA00022692"/>
    </source>
</evidence>
<reference evidence="9 10" key="1">
    <citation type="submission" date="2015-09" db="EMBL/GenBank/DDBJ databases">
        <title>Draft genome of the parasitic nematode Teladorsagia circumcincta isolate WARC Sus (inbred).</title>
        <authorList>
            <person name="Mitreva M."/>
        </authorList>
    </citation>
    <scope>NUCLEOTIDE SEQUENCE [LARGE SCALE GENOMIC DNA]</scope>
    <source>
        <strain evidence="9 10">S</strain>
    </source>
</reference>
<dbReference type="AlphaFoldDB" id="A0A2G9TWU6"/>